<keyword evidence="5" id="KW-0732">Signal</keyword>
<reference evidence="6 7" key="1">
    <citation type="submission" date="2019-10" db="EMBL/GenBank/DDBJ databases">
        <title>Rudanella paleaurantiibacter sp. nov., isolated from sludge.</title>
        <authorList>
            <person name="Xu S.Q."/>
        </authorList>
    </citation>
    <scope>NUCLEOTIDE SEQUENCE [LARGE SCALE GENOMIC DNA]</scope>
    <source>
        <strain evidence="6 7">HX-22-17</strain>
    </source>
</reference>
<evidence type="ECO:0000313" key="6">
    <source>
        <dbReference type="EMBL" id="KAB7731986.1"/>
    </source>
</evidence>
<feature type="repeat" description="TPR" evidence="3">
    <location>
        <begin position="69"/>
        <end position="102"/>
    </location>
</feature>
<evidence type="ECO:0000313" key="7">
    <source>
        <dbReference type="Proteomes" id="UP000488299"/>
    </source>
</evidence>
<accession>A0A7J5U2R3</accession>
<dbReference type="AlphaFoldDB" id="A0A7J5U2R3"/>
<evidence type="ECO:0000256" key="5">
    <source>
        <dbReference type="SAM" id="SignalP"/>
    </source>
</evidence>
<keyword evidence="2 3" id="KW-0802">TPR repeat</keyword>
<dbReference type="PANTHER" id="PTHR44858:SF1">
    <property type="entry name" value="UDP-N-ACETYLGLUCOSAMINE--PEPTIDE N-ACETYLGLUCOSAMINYLTRANSFERASE SPINDLY-RELATED"/>
    <property type="match status" value="1"/>
</dbReference>
<proteinExistence type="predicted"/>
<dbReference type="InterPro" id="IPR050498">
    <property type="entry name" value="Ycf3"/>
</dbReference>
<dbReference type="RefSeq" id="WP_152123562.1">
    <property type="nucleotide sequence ID" value="NZ_WELI01000002.1"/>
</dbReference>
<protein>
    <submittedName>
        <fullName evidence="6">Tetratricopeptide repeat protein</fullName>
    </submittedName>
</protein>
<organism evidence="6 7">
    <name type="scientific">Rudanella paleaurantiibacter</name>
    <dbReference type="NCBI Taxonomy" id="2614655"/>
    <lineage>
        <taxon>Bacteria</taxon>
        <taxon>Pseudomonadati</taxon>
        <taxon>Bacteroidota</taxon>
        <taxon>Cytophagia</taxon>
        <taxon>Cytophagales</taxon>
        <taxon>Cytophagaceae</taxon>
        <taxon>Rudanella</taxon>
    </lineage>
</organism>
<dbReference type="SUPFAM" id="SSF48452">
    <property type="entry name" value="TPR-like"/>
    <property type="match status" value="1"/>
</dbReference>
<name>A0A7J5U2R3_9BACT</name>
<feature type="chain" id="PRO_5029465657" evidence="5">
    <location>
        <begin position="19"/>
        <end position="276"/>
    </location>
</feature>
<evidence type="ECO:0000256" key="2">
    <source>
        <dbReference type="ARBA" id="ARBA00022803"/>
    </source>
</evidence>
<keyword evidence="7" id="KW-1185">Reference proteome</keyword>
<feature type="compositionally biased region" description="Acidic residues" evidence="4">
    <location>
        <begin position="266"/>
        <end position="276"/>
    </location>
</feature>
<evidence type="ECO:0000256" key="4">
    <source>
        <dbReference type="SAM" id="MobiDB-lite"/>
    </source>
</evidence>
<dbReference type="Pfam" id="PF13181">
    <property type="entry name" value="TPR_8"/>
    <property type="match status" value="1"/>
</dbReference>
<comment type="caution">
    <text evidence="6">The sequence shown here is derived from an EMBL/GenBank/DDBJ whole genome shotgun (WGS) entry which is preliminary data.</text>
</comment>
<dbReference type="Gene3D" id="1.25.40.10">
    <property type="entry name" value="Tetratricopeptide repeat domain"/>
    <property type="match status" value="2"/>
</dbReference>
<dbReference type="EMBL" id="WELI01000002">
    <property type="protein sequence ID" value="KAB7731986.1"/>
    <property type="molecule type" value="Genomic_DNA"/>
</dbReference>
<dbReference type="InterPro" id="IPR019734">
    <property type="entry name" value="TPR_rpt"/>
</dbReference>
<feature type="region of interest" description="Disordered" evidence="4">
    <location>
        <begin position="256"/>
        <end position="276"/>
    </location>
</feature>
<dbReference type="PANTHER" id="PTHR44858">
    <property type="entry name" value="TETRATRICOPEPTIDE REPEAT PROTEIN 6"/>
    <property type="match status" value="1"/>
</dbReference>
<keyword evidence="1" id="KW-0677">Repeat</keyword>
<dbReference type="Pfam" id="PF13432">
    <property type="entry name" value="TPR_16"/>
    <property type="match status" value="1"/>
</dbReference>
<dbReference type="Proteomes" id="UP000488299">
    <property type="component" value="Unassembled WGS sequence"/>
</dbReference>
<feature type="signal peptide" evidence="5">
    <location>
        <begin position="1"/>
        <end position="18"/>
    </location>
</feature>
<evidence type="ECO:0000256" key="1">
    <source>
        <dbReference type="ARBA" id="ARBA00022737"/>
    </source>
</evidence>
<dbReference type="SMART" id="SM00028">
    <property type="entry name" value="TPR"/>
    <property type="match status" value="3"/>
</dbReference>
<sequence length="276" mass="30879">MKTILLVLLGCLPGLAYAQRGRPGLIRPGDSTVELALLLTLNRNTQAVYWGFGPKKMLARLDTTTAVTGETLSRKAMAYVAQGDYETGVALLEKSTQIDPKQYRNAGSVYLYTLHDYDRALRYLNAFDALTPDFDDTDGIYPVSYHKGLAQRNLGHHAEAVREFSIGIDSLAKKHGAEWVNYKQYVSRAIAYLALQQPDKALTDLEQAAKNATSESPLVLFYQARAYRQMGRPTDARRALQDAQFFWQANRVKGITQPEDTNNPVTEEDIEAELNN</sequence>
<dbReference type="PROSITE" id="PS50005">
    <property type="entry name" value="TPR"/>
    <property type="match status" value="1"/>
</dbReference>
<gene>
    <name evidence="6" type="ORF">F5984_07145</name>
</gene>
<dbReference type="InterPro" id="IPR011990">
    <property type="entry name" value="TPR-like_helical_dom_sf"/>
</dbReference>
<evidence type="ECO:0000256" key="3">
    <source>
        <dbReference type="PROSITE-ProRule" id="PRU00339"/>
    </source>
</evidence>